<comment type="caution">
    <text evidence="1">The sequence shown here is derived from an EMBL/GenBank/DDBJ whole genome shotgun (WGS) entry which is preliminary data.</text>
</comment>
<dbReference type="AlphaFoldDB" id="A0A8I0Q2Q7"/>
<dbReference type="Proteomes" id="UP000650477">
    <property type="component" value="Unassembled WGS sequence"/>
</dbReference>
<proteinExistence type="predicted"/>
<name>A0A8I0Q2Q7_MORMO</name>
<sequence length="42" mass="4746">MDDLIADIAMVFHWPPSAYDEMTISELIKWHGLAAARTGQDE</sequence>
<reference evidence="1" key="1">
    <citation type="submission" date="2017-12" db="EMBL/GenBank/DDBJ databases">
        <title>Genome sequencing and analysis.</title>
        <authorList>
            <person name="Huang Y.-T."/>
        </authorList>
    </citation>
    <scope>NUCLEOTIDE SEQUENCE</scope>
    <source>
        <strain evidence="1">VGH116</strain>
    </source>
</reference>
<gene>
    <name evidence="1" type="ORF">CYG68_12110</name>
</gene>
<evidence type="ECO:0000313" key="2">
    <source>
        <dbReference type="Proteomes" id="UP000650477"/>
    </source>
</evidence>
<accession>A0A8I0Q2Q7</accession>
<evidence type="ECO:0000313" key="1">
    <source>
        <dbReference type="EMBL" id="MBE8613144.1"/>
    </source>
</evidence>
<dbReference type="Pfam" id="PF06528">
    <property type="entry name" value="Phage_P2_GpE"/>
    <property type="match status" value="1"/>
</dbReference>
<dbReference type="EMBL" id="PKLF01000010">
    <property type="protein sequence ID" value="MBE8613144.1"/>
    <property type="molecule type" value="Genomic_DNA"/>
</dbReference>
<dbReference type="InterPro" id="IPR009493">
    <property type="entry name" value="P2_GpE"/>
</dbReference>
<protein>
    <submittedName>
        <fullName evidence="1">GpE family phage tail protein</fullName>
    </submittedName>
</protein>
<organism evidence="1 2">
    <name type="scientific">Morganella morganii</name>
    <name type="common">Proteus morganii</name>
    <dbReference type="NCBI Taxonomy" id="582"/>
    <lineage>
        <taxon>Bacteria</taxon>
        <taxon>Pseudomonadati</taxon>
        <taxon>Pseudomonadota</taxon>
        <taxon>Gammaproteobacteria</taxon>
        <taxon>Enterobacterales</taxon>
        <taxon>Morganellaceae</taxon>
        <taxon>Morganella</taxon>
    </lineage>
</organism>